<feature type="transmembrane region" description="Helical" evidence="19">
    <location>
        <begin position="34"/>
        <end position="56"/>
    </location>
</feature>
<evidence type="ECO:0000256" key="15">
    <source>
        <dbReference type="ARBA" id="ARBA00032605"/>
    </source>
</evidence>
<comment type="cofactor">
    <cofactor evidence="1 19">
        <name>Mg(2+)</name>
        <dbReference type="ChEBI" id="CHEBI:18420"/>
    </cofactor>
</comment>
<dbReference type="GO" id="GO:0051073">
    <property type="term" value="F:adenosylcobinamide-GDP ribazoletransferase activity"/>
    <property type="evidence" value="ECO:0007669"/>
    <property type="project" value="UniProtKB-UniRule"/>
</dbReference>
<feature type="transmembrane region" description="Helical" evidence="19">
    <location>
        <begin position="172"/>
        <end position="192"/>
    </location>
</feature>
<evidence type="ECO:0000256" key="3">
    <source>
        <dbReference type="ARBA" id="ARBA00004663"/>
    </source>
</evidence>
<keyword evidence="12 19" id="KW-1133">Transmembrane helix</keyword>
<name>A0A3D8P3I3_9THEO</name>
<evidence type="ECO:0000256" key="8">
    <source>
        <dbReference type="ARBA" id="ARBA00022573"/>
    </source>
</evidence>
<evidence type="ECO:0000313" key="21">
    <source>
        <dbReference type="Proteomes" id="UP000256329"/>
    </source>
</evidence>
<dbReference type="InterPro" id="IPR003805">
    <property type="entry name" value="CobS"/>
</dbReference>
<keyword evidence="7 19" id="KW-1003">Cell membrane</keyword>
<keyword evidence="10 19" id="KW-0812">Transmembrane</keyword>
<comment type="function">
    <text evidence="14 19">Joins adenosylcobinamide-GDP and alpha-ribazole to generate adenosylcobalamin (Ado-cobalamin). Also synthesizes adenosylcobalamin 5'-phosphate from adenosylcobinamide-GDP and alpha-ribazole 5'-phosphate.</text>
</comment>
<dbReference type="GO" id="GO:0009236">
    <property type="term" value="P:cobalamin biosynthetic process"/>
    <property type="evidence" value="ECO:0007669"/>
    <property type="project" value="UniProtKB-UniRule"/>
</dbReference>
<evidence type="ECO:0000256" key="18">
    <source>
        <dbReference type="ARBA" id="ARBA00049504"/>
    </source>
</evidence>
<evidence type="ECO:0000256" key="13">
    <source>
        <dbReference type="ARBA" id="ARBA00023136"/>
    </source>
</evidence>
<feature type="transmembrane region" description="Helical" evidence="19">
    <location>
        <begin position="198"/>
        <end position="215"/>
    </location>
</feature>
<keyword evidence="8 19" id="KW-0169">Cobalamin biosynthesis</keyword>
<dbReference type="AlphaFoldDB" id="A0A3D8P3I3"/>
<organism evidence="20 21">
    <name type="scientific">Ammonifex thiophilus</name>
    <dbReference type="NCBI Taxonomy" id="444093"/>
    <lineage>
        <taxon>Bacteria</taxon>
        <taxon>Bacillati</taxon>
        <taxon>Bacillota</taxon>
        <taxon>Clostridia</taxon>
        <taxon>Thermoanaerobacterales</taxon>
        <taxon>Thermoanaerobacteraceae</taxon>
        <taxon>Ammonifex</taxon>
    </lineage>
</organism>
<reference evidence="20 21" key="1">
    <citation type="submission" date="2018-08" db="EMBL/GenBank/DDBJ databases">
        <title>Form III RuBisCO-mediated autotrophy in Thermodesulfobium bacteria.</title>
        <authorList>
            <person name="Toshchakov S.V."/>
            <person name="Kublanov I.V."/>
            <person name="Frolov E."/>
            <person name="Bonch-Osmolovskaya E.A."/>
            <person name="Tourova T.P."/>
            <person name="Chernych N.A."/>
            <person name="Lebedinsky A.V."/>
        </authorList>
    </citation>
    <scope>NUCLEOTIDE SEQUENCE [LARGE SCALE GENOMIC DNA]</scope>
    <source>
        <strain evidence="20 21">SR</strain>
    </source>
</reference>
<dbReference type="NCBIfam" id="TIGR00317">
    <property type="entry name" value="cobS"/>
    <property type="match status" value="1"/>
</dbReference>
<evidence type="ECO:0000256" key="16">
    <source>
        <dbReference type="ARBA" id="ARBA00032853"/>
    </source>
</evidence>
<dbReference type="EMBL" id="QSLN01000005">
    <property type="protein sequence ID" value="RDV83418.1"/>
    <property type="molecule type" value="Genomic_DNA"/>
</dbReference>
<gene>
    <name evidence="19 20" type="primary">cobS</name>
    <name evidence="20" type="ORF">DXX99_05365</name>
</gene>
<feature type="transmembrane region" description="Helical" evidence="19">
    <location>
        <begin position="109"/>
        <end position="132"/>
    </location>
</feature>
<comment type="catalytic activity">
    <reaction evidence="17 19">
        <text>alpha-ribazole + adenosylcob(III)inamide-GDP = adenosylcob(III)alamin + GMP + H(+)</text>
        <dbReference type="Rhea" id="RHEA:16049"/>
        <dbReference type="ChEBI" id="CHEBI:10329"/>
        <dbReference type="ChEBI" id="CHEBI:15378"/>
        <dbReference type="ChEBI" id="CHEBI:18408"/>
        <dbReference type="ChEBI" id="CHEBI:58115"/>
        <dbReference type="ChEBI" id="CHEBI:60487"/>
        <dbReference type="EC" id="2.7.8.26"/>
    </reaction>
</comment>
<dbReference type="GO" id="GO:0005886">
    <property type="term" value="C:plasma membrane"/>
    <property type="evidence" value="ECO:0007669"/>
    <property type="project" value="UniProtKB-SubCell"/>
</dbReference>
<keyword evidence="13 19" id="KW-0472">Membrane</keyword>
<dbReference type="EC" id="2.7.8.26" evidence="5 19"/>
<evidence type="ECO:0000256" key="9">
    <source>
        <dbReference type="ARBA" id="ARBA00022679"/>
    </source>
</evidence>
<evidence type="ECO:0000256" key="17">
    <source>
        <dbReference type="ARBA" id="ARBA00048623"/>
    </source>
</evidence>
<dbReference type="HAMAP" id="MF_00719">
    <property type="entry name" value="CobS"/>
    <property type="match status" value="1"/>
</dbReference>
<keyword evidence="11 19" id="KW-0460">Magnesium</keyword>
<feature type="transmembrane region" description="Helical" evidence="19">
    <location>
        <begin position="138"/>
        <end position="160"/>
    </location>
</feature>
<evidence type="ECO:0000313" key="20">
    <source>
        <dbReference type="EMBL" id="RDV83418.1"/>
    </source>
</evidence>
<dbReference type="PANTHER" id="PTHR34148:SF1">
    <property type="entry name" value="ADENOSYLCOBINAMIDE-GDP RIBAZOLETRANSFERASE"/>
    <property type="match status" value="1"/>
</dbReference>
<evidence type="ECO:0000256" key="7">
    <source>
        <dbReference type="ARBA" id="ARBA00022475"/>
    </source>
</evidence>
<keyword evidence="21" id="KW-1185">Reference proteome</keyword>
<dbReference type="RefSeq" id="WP_115792478.1">
    <property type="nucleotide sequence ID" value="NZ_QSLN01000005.1"/>
</dbReference>
<comment type="pathway">
    <text evidence="3 19">Cofactor biosynthesis; adenosylcobalamin biosynthesis; adenosylcobalamin from cob(II)yrinate a,c-diamide: step 7/7.</text>
</comment>
<dbReference type="GO" id="GO:0008818">
    <property type="term" value="F:cobalamin 5'-phosphate synthase activity"/>
    <property type="evidence" value="ECO:0007669"/>
    <property type="project" value="UniProtKB-UniRule"/>
</dbReference>
<dbReference type="Pfam" id="PF02654">
    <property type="entry name" value="CobS"/>
    <property type="match status" value="1"/>
</dbReference>
<dbReference type="PANTHER" id="PTHR34148">
    <property type="entry name" value="ADENOSYLCOBINAMIDE-GDP RIBAZOLETRANSFERASE"/>
    <property type="match status" value="1"/>
</dbReference>
<dbReference type="UniPathway" id="UPA00148">
    <property type="reaction ID" value="UER00238"/>
</dbReference>
<comment type="catalytic activity">
    <reaction evidence="18 19">
        <text>alpha-ribazole 5'-phosphate + adenosylcob(III)inamide-GDP = adenosylcob(III)alamin 5'-phosphate + GMP + H(+)</text>
        <dbReference type="Rhea" id="RHEA:23560"/>
        <dbReference type="ChEBI" id="CHEBI:15378"/>
        <dbReference type="ChEBI" id="CHEBI:57918"/>
        <dbReference type="ChEBI" id="CHEBI:58115"/>
        <dbReference type="ChEBI" id="CHEBI:60487"/>
        <dbReference type="ChEBI" id="CHEBI:60493"/>
        <dbReference type="EC" id="2.7.8.26"/>
    </reaction>
</comment>
<accession>A0A3D8P3I3</accession>
<evidence type="ECO:0000256" key="12">
    <source>
        <dbReference type="ARBA" id="ARBA00022989"/>
    </source>
</evidence>
<evidence type="ECO:0000256" key="6">
    <source>
        <dbReference type="ARBA" id="ARBA00015850"/>
    </source>
</evidence>
<evidence type="ECO:0000256" key="1">
    <source>
        <dbReference type="ARBA" id="ARBA00001946"/>
    </source>
</evidence>
<evidence type="ECO:0000256" key="5">
    <source>
        <dbReference type="ARBA" id="ARBA00013200"/>
    </source>
</evidence>
<comment type="caution">
    <text evidence="20">The sequence shown here is derived from an EMBL/GenBank/DDBJ whole genome shotgun (WGS) entry which is preliminary data.</text>
</comment>
<evidence type="ECO:0000256" key="2">
    <source>
        <dbReference type="ARBA" id="ARBA00004651"/>
    </source>
</evidence>
<protein>
    <recommendedName>
        <fullName evidence="6 19">Adenosylcobinamide-GDP ribazoletransferase</fullName>
        <ecNumber evidence="5 19">2.7.8.26</ecNumber>
    </recommendedName>
    <alternativeName>
        <fullName evidence="16 19">Cobalamin synthase</fullName>
    </alternativeName>
    <alternativeName>
        <fullName evidence="15 19">Cobalamin-5'-phosphate synthase</fullName>
    </alternativeName>
</protein>
<comment type="subcellular location">
    <subcellularLocation>
        <location evidence="2 19">Cell membrane</location>
        <topology evidence="2 19">Multi-pass membrane protein</topology>
    </subcellularLocation>
</comment>
<sequence>MWRFFLWPWLLALQNLTRLPLGRVPYQAEVFGRATVFFPLVGLVIGGLWTATYCLLSPWWPPAVVAAALCGLNFWVTGGMHADGFIDYVDGLGGRTPAERLAIMRDSTVGAFGVMGGIVLGLFRFALFFSLPSHPWRILLLVPVIGRTGMVWAIRFFPYARPQGQGKLYKEFTGNAQVLGASLIAGIIAALVGGYKGAMLLGGAVLGALLLGLLFRKQLGGLTGDTYGALNEILEIGSLAAGLLLW</sequence>
<dbReference type="OrthoDB" id="9794626at2"/>
<evidence type="ECO:0000256" key="19">
    <source>
        <dbReference type="HAMAP-Rule" id="MF_00719"/>
    </source>
</evidence>
<evidence type="ECO:0000256" key="10">
    <source>
        <dbReference type="ARBA" id="ARBA00022692"/>
    </source>
</evidence>
<keyword evidence="9 19" id="KW-0808">Transferase</keyword>
<proteinExistence type="inferred from homology"/>
<comment type="similarity">
    <text evidence="4 19">Belongs to the CobS family.</text>
</comment>
<evidence type="ECO:0000256" key="14">
    <source>
        <dbReference type="ARBA" id="ARBA00025228"/>
    </source>
</evidence>
<dbReference type="Proteomes" id="UP000256329">
    <property type="component" value="Unassembled WGS sequence"/>
</dbReference>
<evidence type="ECO:0000256" key="4">
    <source>
        <dbReference type="ARBA" id="ARBA00010561"/>
    </source>
</evidence>
<evidence type="ECO:0000256" key="11">
    <source>
        <dbReference type="ARBA" id="ARBA00022842"/>
    </source>
</evidence>